<evidence type="ECO:0000313" key="17">
    <source>
        <dbReference type="Proteomes" id="UP001596113"/>
    </source>
</evidence>
<evidence type="ECO:0000256" key="1">
    <source>
        <dbReference type="ARBA" id="ARBA00004651"/>
    </source>
</evidence>
<evidence type="ECO:0000256" key="9">
    <source>
        <dbReference type="ARBA" id="ARBA00022989"/>
    </source>
</evidence>
<comment type="caution">
    <text evidence="16">The sequence shown here is derived from an EMBL/GenBank/DDBJ whole genome shotgun (WGS) entry which is preliminary data.</text>
</comment>
<dbReference type="Gene3D" id="3.30.565.10">
    <property type="entry name" value="Histidine kinase-like ATPase, C-terminal domain"/>
    <property type="match status" value="1"/>
</dbReference>
<dbReference type="InterPro" id="IPR050640">
    <property type="entry name" value="Bact_2-comp_sensor_kinase"/>
</dbReference>
<dbReference type="InterPro" id="IPR003594">
    <property type="entry name" value="HATPase_dom"/>
</dbReference>
<dbReference type="RefSeq" id="WP_378134222.1">
    <property type="nucleotide sequence ID" value="NZ_JBHSMI010000025.1"/>
</dbReference>
<keyword evidence="3" id="KW-0597">Phosphoprotein</keyword>
<feature type="domain" description="Histidine kinase/HSP90-like ATPase" evidence="13">
    <location>
        <begin position="490"/>
        <end position="593"/>
    </location>
</feature>
<keyword evidence="9 12" id="KW-1133">Transmembrane helix</keyword>
<dbReference type="Pfam" id="PF02743">
    <property type="entry name" value="dCache_1"/>
    <property type="match status" value="1"/>
</dbReference>
<dbReference type="GO" id="GO:0004673">
    <property type="term" value="F:protein histidine kinase activity"/>
    <property type="evidence" value="ECO:0007669"/>
    <property type="project" value="UniProtKB-EC"/>
</dbReference>
<dbReference type="PANTHER" id="PTHR34220:SF11">
    <property type="entry name" value="SENSOR PROTEIN KINASE HPTS"/>
    <property type="match status" value="1"/>
</dbReference>
<evidence type="ECO:0000256" key="2">
    <source>
        <dbReference type="ARBA" id="ARBA00022475"/>
    </source>
</evidence>
<evidence type="ECO:0000256" key="8">
    <source>
        <dbReference type="ARBA" id="ARBA00022840"/>
    </source>
</evidence>
<organism evidence="16 17">
    <name type="scientific">Cohnella soli</name>
    <dbReference type="NCBI Taxonomy" id="425005"/>
    <lineage>
        <taxon>Bacteria</taxon>
        <taxon>Bacillati</taxon>
        <taxon>Bacillota</taxon>
        <taxon>Bacilli</taxon>
        <taxon>Bacillales</taxon>
        <taxon>Paenibacillaceae</taxon>
        <taxon>Cohnella</taxon>
    </lineage>
</organism>
<dbReference type="InterPro" id="IPR033479">
    <property type="entry name" value="dCache_1"/>
</dbReference>
<evidence type="ECO:0000256" key="4">
    <source>
        <dbReference type="ARBA" id="ARBA00022679"/>
    </source>
</evidence>
<evidence type="ECO:0000256" key="7">
    <source>
        <dbReference type="ARBA" id="ARBA00022777"/>
    </source>
</evidence>
<dbReference type="PANTHER" id="PTHR34220">
    <property type="entry name" value="SENSOR HISTIDINE KINASE YPDA"/>
    <property type="match status" value="1"/>
</dbReference>
<protein>
    <submittedName>
        <fullName evidence="16">Sensor histidine kinase</fullName>
        <ecNumber evidence="16">2.7.13.3</ecNumber>
    </submittedName>
</protein>
<feature type="domain" description="Cache" evidence="14">
    <location>
        <begin position="45"/>
        <end position="288"/>
    </location>
</feature>
<gene>
    <name evidence="16" type="ORF">ACFPOF_15700</name>
</gene>
<keyword evidence="7 16" id="KW-0418">Kinase</keyword>
<keyword evidence="11 12" id="KW-0472">Membrane</keyword>
<keyword evidence="2" id="KW-1003">Cell membrane</keyword>
<evidence type="ECO:0000259" key="14">
    <source>
        <dbReference type="Pfam" id="PF02743"/>
    </source>
</evidence>
<reference evidence="17" key="1">
    <citation type="journal article" date="2019" name="Int. J. Syst. Evol. Microbiol.">
        <title>The Global Catalogue of Microorganisms (GCM) 10K type strain sequencing project: providing services to taxonomists for standard genome sequencing and annotation.</title>
        <authorList>
            <consortium name="The Broad Institute Genomics Platform"/>
            <consortium name="The Broad Institute Genome Sequencing Center for Infectious Disease"/>
            <person name="Wu L."/>
            <person name="Ma J."/>
        </authorList>
    </citation>
    <scope>NUCLEOTIDE SEQUENCE [LARGE SCALE GENOMIC DNA]</scope>
    <source>
        <strain evidence="17">CGMCC 1.18575</strain>
    </source>
</reference>
<dbReference type="EMBL" id="JBHSMI010000025">
    <property type="protein sequence ID" value="MFC5404188.1"/>
    <property type="molecule type" value="Genomic_DNA"/>
</dbReference>
<keyword evidence="6" id="KW-0547">Nucleotide-binding</keyword>
<dbReference type="SUPFAM" id="SSF55874">
    <property type="entry name" value="ATPase domain of HSP90 chaperone/DNA topoisomerase II/histidine kinase"/>
    <property type="match status" value="1"/>
</dbReference>
<evidence type="ECO:0000259" key="15">
    <source>
        <dbReference type="Pfam" id="PF06580"/>
    </source>
</evidence>
<evidence type="ECO:0000256" key="5">
    <source>
        <dbReference type="ARBA" id="ARBA00022692"/>
    </source>
</evidence>
<dbReference type="Gene3D" id="6.10.340.10">
    <property type="match status" value="1"/>
</dbReference>
<feature type="transmembrane region" description="Helical" evidence="12">
    <location>
        <begin position="302"/>
        <end position="325"/>
    </location>
</feature>
<evidence type="ECO:0000259" key="13">
    <source>
        <dbReference type="Pfam" id="PF02518"/>
    </source>
</evidence>
<keyword evidence="8" id="KW-0067">ATP-binding</keyword>
<dbReference type="Pfam" id="PF06580">
    <property type="entry name" value="His_kinase"/>
    <property type="match status" value="1"/>
</dbReference>
<evidence type="ECO:0000256" key="12">
    <source>
        <dbReference type="SAM" id="Phobius"/>
    </source>
</evidence>
<feature type="domain" description="Signal transduction histidine kinase internal region" evidence="15">
    <location>
        <begin position="391"/>
        <end position="466"/>
    </location>
</feature>
<evidence type="ECO:0000256" key="3">
    <source>
        <dbReference type="ARBA" id="ARBA00022553"/>
    </source>
</evidence>
<name>A0ABW0HSR8_9BACL</name>
<keyword evidence="5 12" id="KW-0812">Transmembrane</keyword>
<keyword evidence="4 16" id="KW-0808">Transferase</keyword>
<keyword evidence="10" id="KW-0902">Two-component regulatory system</keyword>
<sequence>MSVRDGFRALLSSWKLFLFILFSLLVLFLISFQGYVVSKPSTKKIEEQYNRIIEANMDSVSVNVSNDLNYIDDFARTLSNDPDLIEVLQRPGADMKENAEKQIRLFTENYHLRLPVNIQIYDNYENVFAYPSLNLWEEQRLKQIVSKFPWFIQRVVLDNNYLHWNVTTDFHNEQASNALYVSKNIIRNSQSIGLLVIELNGALIERLLNRVQIHPDNPILIISPDMQVLFHNEKAPASLRLDAESLRGFYQSAKSGNQDRGSADVSLSGMQYHLIHKQIAATPWTMVSLIPPGLLHADSVSIWRISSIMTVLSVIFIIVFFAVLYTKVTLPLHQLSRVIRNAGNGRTPDAYHYKGFKEIETLSRGIFQFIAEIQQQFETIKRGEGEKRKLELRRLQEQMRPHFWHNSLNSLRFLAVLHGDRTMADALLSLTKMLDYTLKNTEVLYSTLEEEKEYAMSYVRFQEIRSMQPIQVRLELDEPSLQAQVPKFTLQPIVENAIMHGFASPFVGEPRITISAAVRDGSLILETTDNGNGIEPAKLHALFHRERPRSPRSSGISLINMQQRFRLEYGKPYGIRIESRVREYTDVTVNLPYVTADRQKEGISG</sequence>
<evidence type="ECO:0000256" key="11">
    <source>
        <dbReference type="ARBA" id="ARBA00023136"/>
    </source>
</evidence>
<dbReference type="InterPro" id="IPR036890">
    <property type="entry name" value="HATPase_C_sf"/>
</dbReference>
<accession>A0ABW0HSR8</accession>
<dbReference type="Proteomes" id="UP001596113">
    <property type="component" value="Unassembled WGS sequence"/>
</dbReference>
<dbReference type="Gene3D" id="3.30.450.20">
    <property type="entry name" value="PAS domain"/>
    <property type="match status" value="1"/>
</dbReference>
<proteinExistence type="predicted"/>
<dbReference type="Pfam" id="PF02518">
    <property type="entry name" value="HATPase_c"/>
    <property type="match status" value="1"/>
</dbReference>
<dbReference type="InterPro" id="IPR010559">
    <property type="entry name" value="Sig_transdc_His_kin_internal"/>
</dbReference>
<evidence type="ECO:0000313" key="16">
    <source>
        <dbReference type="EMBL" id="MFC5404188.1"/>
    </source>
</evidence>
<dbReference type="EC" id="2.7.13.3" evidence="16"/>
<evidence type="ECO:0000256" key="6">
    <source>
        <dbReference type="ARBA" id="ARBA00022741"/>
    </source>
</evidence>
<comment type="subcellular location">
    <subcellularLocation>
        <location evidence="1">Cell membrane</location>
        <topology evidence="1">Multi-pass membrane protein</topology>
    </subcellularLocation>
</comment>
<evidence type="ECO:0000256" key="10">
    <source>
        <dbReference type="ARBA" id="ARBA00023012"/>
    </source>
</evidence>
<keyword evidence="17" id="KW-1185">Reference proteome</keyword>